<sequence>MVSRRELLTSVGGAAAFSTLTHRFDEQAVDGTPIHVRVYPGPVALRAWVRYGFDGIRDDWPPPFRDARSAIEDAFDQILAYAHERSRLEGLEARIDRGTLVRFPFSATPRSSEALFPSLETVLEVFDDRLRERNALTGSTCHLLLCWAPFNYRLGYGGTLSPNALVGNDTEGTTGDAGTVANLGATEFWDSRAVTRNMAIHETLHTFISSSVAETVGGSGCDHSLGTAVRTDDDTMRVSPMATAYAGPDEIGGGTRWHGRGCGNHDDFHHHDGYEGVDNWSYTTSLSEATLEAVTRTLEQLVDRTH</sequence>
<gene>
    <name evidence="1" type="ORF">DV706_05485</name>
</gene>
<dbReference type="Proteomes" id="UP000296822">
    <property type="component" value="Chromosome"/>
</dbReference>
<proteinExistence type="predicted"/>
<accession>A0A4D6HNR6</accession>
<reference evidence="1 2" key="1">
    <citation type="journal article" date="2019" name="Nat. Commun.">
        <title>A new type of DNA phosphorothioation-based antiviral system in archaea.</title>
        <authorList>
            <person name="Xiong L."/>
            <person name="Liu S."/>
            <person name="Chen S."/>
            <person name="Xiao Y."/>
            <person name="Zhu B."/>
            <person name="Gao Y."/>
            <person name="Zhang Y."/>
            <person name="Chen B."/>
            <person name="Luo J."/>
            <person name="Deng Z."/>
            <person name="Chen X."/>
            <person name="Wang L."/>
            <person name="Chen S."/>
        </authorList>
    </citation>
    <scope>NUCLEOTIDE SEQUENCE [LARGE SCALE GENOMIC DNA]</scope>
    <source>
        <strain evidence="1 2">JCM 10635</strain>
    </source>
</reference>
<dbReference type="EMBL" id="CP031305">
    <property type="protein sequence ID" value="QCC55824.1"/>
    <property type="molecule type" value="Genomic_DNA"/>
</dbReference>
<protein>
    <submittedName>
        <fullName evidence="1">Uncharacterized protein</fullName>
    </submittedName>
</protein>
<dbReference type="AlphaFoldDB" id="A0A4D6HNR6"/>
<evidence type="ECO:0000313" key="1">
    <source>
        <dbReference type="EMBL" id="QCC55824.1"/>
    </source>
</evidence>
<name>A0A4D6HNR6_9EURY</name>
<dbReference type="KEGG" id="nbg:DV706_05485"/>
<organism evidence="1 2">
    <name type="scientific">Natronorubrum bangense</name>
    <dbReference type="NCBI Taxonomy" id="61858"/>
    <lineage>
        <taxon>Archaea</taxon>
        <taxon>Methanobacteriati</taxon>
        <taxon>Methanobacteriota</taxon>
        <taxon>Stenosarchaea group</taxon>
        <taxon>Halobacteria</taxon>
        <taxon>Halobacteriales</taxon>
        <taxon>Natrialbaceae</taxon>
        <taxon>Natronorubrum</taxon>
    </lineage>
</organism>
<evidence type="ECO:0000313" key="2">
    <source>
        <dbReference type="Proteomes" id="UP000296822"/>
    </source>
</evidence>